<comment type="caution">
    <text evidence="2">The sequence shown here is derived from an EMBL/GenBank/DDBJ whole genome shotgun (WGS) entry which is preliminary data.</text>
</comment>
<dbReference type="InterPro" id="IPR011055">
    <property type="entry name" value="Dup_hybrid_motif"/>
</dbReference>
<dbReference type="Gene3D" id="2.70.70.10">
    <property type="entry name" value="Glucose Permease (Domain IIA)"/>
    <property type="match status" value="1"/>
</dbReference>
<evidence type="ECO:0000313" key="3">
    <source>
        <dbReference type="Proteomes" id="UP001070176"/>
    </source>
</evidence>
<reference evidence="2" key="1">
    <citation type="submission" date="2022-10" db="EMBL/GenBank/DDBJ databases">
        <title>Chryseobacterium sp. nov., a novel bacterial species.</title>
        <authorList>
            <person name="Cao Y."/>
        </authorList>
    </citation>
    <scope>NUCLEOTIDE SEQUENCE</scope>
    <source>
        <strain evidence="2">KC 927</strain>
    </source>
</reference>
<name>A0ABT3XZL5_9FLAO</name>
<keyword evidence="3" id="KW-1185">Reference proteome</keyword>
<protein>
    <submittedName>
        <fullName evidence="2">M23 family metallopeptidase</fullName>
    </submittedName>
</protein>
<accession>A0ABT3XZL5</accession>
<evidence type="ECO:0000259" key="1">
    <source>
        <dbReference type="Pfam" id="PF01551"/>
    </source>
</evidence>
<evidence type="ECO:0000313" key="2">
    <source>
        <dbReference type="EMBL" id="MCX8531320.1"/>
    </source>
</evidence>
<feature type="domain" description="M23ase beta-sheet core" evidence="1">
    <location>
        <begin position="54"/>
        <end position="136"/>
    </location>
</feature>
<proteinExistence type="predicted"/>
<dbReference type="EMBL" id="JAOVZV010000001">
    <property type="protein sequence ID" value="MCX8531320.1"/>
    <property type="molecule type" value="Genomic_DNA"/>
</dbReference>
<dbReference type="InterPro" id="IPR016047">
    <property type="entry name" value="M23ase_b-sheet_dom"/>
</dbReference>
<dbReference type="Proteomes" id="UP001070176">
    <property type="component" value="Unassembled WGS sequence"/>
</dbReference>
<dbReference type="Pfam" id="PF01551">
    <property type="entry name" value="Peptidase_M23"/>
    <property type="match status" value="1"/>
</dbReference>
<sequence>MKIRILFILILSVNCLIFSQLPCPLKSGTFILLKPKPNFRPYEHPDETRDRISAENSQVISISNGKVVKIIKSDSDYSLILKNDMENFFIYSNLSKTELKVNDTIEKDQLLGLANYDEYYASYIMDFQFWKKDQSIKVDLKCIKPD</sequence>
<gene>
    <name evidence="2" type="ORF">OEA66_03010</name>
</gene>
<organism evidence="2 3">
    <name type="scientific">Chryseobacterium luquanense</name>
    <dbReference type="NCBI Taxonomy" id="2983766"/>
    <lineage>
        <taxon>Bacteria</taxon>
        <taxon>Pseudomonadati</taxon>
        <taxon>Bacteroidota</taxon>
        <taxon>Flavobacteriia</taxon>
        <taxon>Flavobacteriales</taxon>
        <taxon>Weeksellaceae</taxon>
        <taxon>Chryseobacterium group</taxon>
        <taxon>Chryseobacterium</taxon>
    </lineage>
</organism>